<feature type="region of interest" description="Disordered" evidence="1">
    <location>
        <begin position="175"/>
        <end position="205"/>
    </location>
</feature>
<feature type="compositionally biased region" description="Polar residues" evidence="1">
    <location>
        <begin position="287"/>
        <end position="297"/>
    </location>
</feature>
<dbReference type="Proteomes" id="UP000199207">
    <property type="component" value="Unassembled WGS sequence"/>
</dbReference>
<organism evidence="2 3">
    <name type="scientific">Streptomyces aidingensis</name>
    <dbReference type="NCBI Taxonomy" id="910347"/>
    <lineage>
        <taxon>Bacteria</taxon>
        <taxon>Bacillati</taxon>
        <taxon>Actinomycetota</taxon>
        <taxon>Actinomycetes</taxon>
        <taxon>Kitasatosporales</taxon>
        <taxon>Streptomycetaceae</taxon>
        <taxon>Streptomyces</taxon>
    </lineage>
</organism>
<keyword evidence="3" id="KW-1185">Reference proteome</keyword>
<evidence type="ECO:0000313" key="3">
    <source>
        <dbReference type="Proteomes" id="UP000199207"/>
    </source>
</evidence>
<dbReference type="AlphaFoldDB" id="A0A1I1TA67"/>
<evidence type="ECO:0000313" key="2">
    <source>
        <dbReference type="EMBL" id="SFD55511.1"/>
    </source>
</evidence>
<reference evidence="2 3" key="1">
    <citation type="submission" date="2016-10" db="EMBL/GenBank/DDBJ databases">
        <authorList>
            <person name="de Groot N.N."/>
        </authorList>
    </citation>
    <scope>NUCLEOTIDE SEQUENCE [LARGE SCALE GENOMIC DNA]</scope>
    <source>
        <strain evidence="2 3">CGMCC 4.5739</strain>
    </source>
</reference>
<dbReference type="EMBL" id="FOLM01000019">
    <property type="protein sequence ID" value="SFD55511.1"/>
    <property type="molecule type" value="Genomic_DNA"/>
</dbReference>
<feature type="region of interest" description="Disordered" evidence="1">
    <location>
        <begin position="282"/>
        <end position="324"/>
    </location>
</feature>
<name>A0A1I1TA67_9ACTN</name>
<protein>
    <submittedName>
        <fullName evidence="2">Uncharacterized protein</fullName>
    </submittedName>
</protein>
<feature type="compositionally biased region" description="Basic and acidic residues" evidence="1">
    <location>
        <begin position="187"/>
        <end position="199"/>
    </location>
</feature>
<proteinExistence type="predicted"/>
<sequence>MHVPDFAMDYDALYAMRDGLHGLADRAEDGGATGVFLEIGEQHSNDTLSVFGFRDLAQSFRFFYSRSRSRVEEGKDKLRRFGDMFGGVADGLFQQDAMIASGAAASVGKSYIDEWRAEWAEREAWEARKEEWDGFLAEIGATEYFQEHPDADPSEVCSAGDGRPDWCQAWEDHENKVAPPGAEPPVPDDHPPSRLRYEGEDGSSTEVVLSYDEDYNIMREETTITTAGGETFTSAIAYDGPPEVHTVPHSDDPDHPGLSYDSRDYTVTSNGPDGSTAVEKVVINDDGSGTRSITTTYPDGEGGEKTETTEYTRSGPFADWEEKQ</sequence>
<gene>
    <name evidence="2" type="ORF">SAMN05421773_11913</name>
</gene>
<dbReference type="STRING" id="910347.SAMN05421773_11913"/>
<accession>A0A1I1TA67</accession>
<evidence type="ECO:0000256" key="1">
    <source>
        <dbReference type="SAM" id="MobiDB-lite"/>
    </source>
</evidence>